<dbReference type="InterPro" id="IPR051677">
    <property type="entry name" value="AfsR-DnrI-RedD_regulator"/>
</dbReference>
<dbReference type="Gene3D" id="1.10.10.10">
    <property type="entry name" value="Winged helix-like DNA-binding domain superfamily/Winged helix DNA-binding domain"/>
    <property type="match status" value="1"/>
</dbReference>
<organism evidence="7 8">
    <name type="scientific">Catenuloplanes indicus</name>
    <dbReference type="NCBI Taxonomy" id="137267"/>
    <lineage>
        <taxon>Bacteria</taxon>
        <taxon>Bacillati</taxon>
        <taxon>Actinomycetota</taxon>
        <taxon>Actinomycetes</taxon>
        <taxon>Micromonosporales</taxon>
        <taxon>Micromonosporaceae</taxon>
        <taxon>Catenuloplanes</taxon>
    </lineage>
</organism>
<dbReference type="Pfam" id="PF03704">
    <property type="entry name" value="BTAD"/>
    <property type="match status" value="1"/>
</dbReference>
<dbReference type="SMART" id="SM00862">
    <property type="entry name" value="Trans_reg_C"/>
    <property type="match status" value="1"/>
</dbReference>
<dbReference type="SUPFAM" id="SSF48452">
    <property type="entry name" value="TPR-like"/>
    <property type="match status" value="1"/>
</dbReference>
<feature type="domain" description="OmpR/PhoB-type" evidence="6">
    <location>
        <begin position="1"/>
        <end position="93"/>
    </location>
</feature>
<dbReference type="InterPro" id="IPR011990">
    <property type="entry name" value="TPR-like_helical_dom_sf"/>
</dbReference>
<dbReference type="PRINTS" id="PR00364">
    <property type="entry name" value="DISEASERSIST"/>
</dbReference>
<evidence type="ECO:0000259" key="6">
    <source>
        <dbReference type="PROSITE" id="PS51755"/>
    </source>
</evidence>
<evidence type="ECO:0000256" key="5">
    <source>
        <dbReference type="PROSITE-ProRule" id="PRU01091"/>
    </source>
</evidence>
<protein>
    <submittedName>
        <fullName evidence="7">DNA-binding SARP family transcriptional activator</fullName>
    </submittedName>
</protein>
<evidence type="ECO:0000256" key="2">
    <source>
        <dbReference type="ARBA" id="ARBA00023015"/>
    </source>
</evidence>
<keyword evidence="2" id="KW-0805">Transcription regulation</keyword>
<dbReference type="AlphaFoldDB" id="A0AAE3VX80"/>
<dbReference type="InterPro" id="IPR016032">
    <property type="entry name" value="Sig_transdc_resp-reg_C-effctor"/>
</dbReference>
<dbReference type="PANTHER" id="PTHR35807:SF1">
    <property type="entry name" value="TRANSCRIPTIONAL REGULATOR REDD"/>
    <property type="match status" value="1"/>
</dbReference>
<dbReference type="InterPro" id="IPR027417">
    <property type="entry name" value="P-loop_NTPase"/>
</dbReference>
<dbReference type="Proteomes" id="UP001240236">
    <property type="component" value="Unassembled WGS sequence"/>
</dbReference>
<dbReference type="CDD" id="cd15831">
    <property type="entry name" value="BTAD"/>
    <property type="match status" value="1"/>
</dbReference>
<dbReference type="Pfam" id="PF00486">
    <property type="entry name" value="Trans_reg_C"/>
    <property type="match status" value="1"/>
</dbReference>
<keyword evidence="8" id="KW-1185">Reference proteome</keyword>
<dbReference type="SMART" id="SM01043">
    <property type="entry name" value="BTAD"/>
    <property type="match status" value="1"/>
</dbReference>
<comment type="similarity">
    <text evidence="1">Belongs to the AfsR/DnrI/RedD regulatory family.</text>
</comment>
<evidence type="ECO:0000256" key="3">
    <source>
        <dbReference type="ARBA" id="ARBA00023125"/>
    </source>
</evidence>
<dbReference type="EMBL" id="JAUSUZ010000001">
    <property type="protein sequence ID" value="MDQ0364904.1"/>
    <property type="molecule type" value="Genomic_DNA"/>
</dbReference>
<dbReference type="SUPFAM" id="SSF52540">
    <property type="entry name" value="P-loop containing nucleoside triphosphate hydrolases"/>
    <property type="match status" value="1"/>
</dbReference>
<dbReference type="GO" id="GO:0000160">
    <property type="term" value="P:phosphorelay signal transduction system"/>
    <property type="evidence" value="ECO:0007669"/>
    <property type="project" value="InterPro"/>
</dbReference>
<keyword evidence="3 5" id="KW-0238">DNA-binding</keyword>
<dbReference type="InterPro" id="IPR036388">
    <property type="entry name" value="WH-like_DNA-bd_sf"/>
</dbReference>
<evidence type="ECO:0000313" key="8">
    <source>
        <dbReference type="Proteomes" id="UP001240236"/>
    </source>
</evidence>
<evidence type="ECO:0000256" key="4">
    <source>
        <dbReference type="ARBA" id="ARBA00023163"/>
    </source>
</evidence>
<dbReference type="Gene3D" id="1.25.40.10">
    <property type="entry name" value="Tetratricopeptide repeat domain"/>
    <property type="match status" value="1"/>
</dbReference>
<name>A0AAE3VX80_9ACTN</name>
<dbReference type="GO" id="GO:0006355">
    <property type="term" value="P:regulation of DNA-templated transcription"/>
    <property type="evidence" value="ECO:0007669"/>
    <property type="project" value="InterPro"/>
</dbReference>
<dbReference type="SUPFAM" id="SSF46894">
    <property type="entry name" value="C-terminal effector domain of the bipartite response regulators"/>
    <property type="match status" value="1"/>
</dbReference>
<proteinExistence type="inferred from homology"/>
<dbReference type="GO" id="GO:0043531">
    <property type="term" value="F:ADP binding"/>
    <property type="evidence" value="ECO:0007669"/>
    <property type="project" value="InterPro"/>
</dbReference>
<accession>A0AAE3VX80</accession>
<gene>
    <name evidence="7" type="ORF">J2S42_001573</name>
</gene>
<dbReference type="InterPro" id="IPR001867">
    <property type="entry name" value="OmpR/PhoB-type_DNA-bd"/>
</dbReference>
<evidence type="ECO:0000313" key="7">
    <source>
        <dbReference type="EMBL" id="MDQ0364904.1"/>
    </source>
</evidence>
<keyword evidence="4" id="KW-0804">Transcription</keyword>
<reference evidence="7 8" key="1">
    <citation type="submission" date="2023-07" db="EMBL/GenBank/DDBJ databases">
        <title>Sequencing the genomes of 1000 actinobacteria strains.</title>
        <authorList>
            <person name="Klenk H.-P."/>
        </authorList>
    </citation>
    <scope>NUCLEOTIDE SEQUENCE [LARGE SCALE GENOMIC DNA]</scope>
    <source>
        <strain evidence="7 8">DSM 44709</strain>
    </source>
</reference>
<dbReference type="InterPro" id="IPR005158">
    <property type="entry name" value="BTAD"/>
</dbReference>
<feature type="DNA-binding region" description="OmpR/PhoB-type" evidence="5">
    <location>
        <begin position="1"/>
        <end position="93"/>
    </location>
</feature>
<dbReference type="Gene3D" id="3.40.50.300">
    <property type="entry name" value="P-loop containing nucleotide triphosphate hydrolases"/>
    <property type="match status" value="1"/>
</dbReference>
<dbReference type="GO" id="GO:0003677">
    <property type="term" value="F:DNA binding"/>
    <property type="evidence" value="ECO:0007669"/>
    <property type="project" value="UniProtKB-UniRule"/>
</dbReference>
<dbReference type="PROSITE" id="PS51755">
    <property type="entry name" value="OMPR_PHOB"/>
    <property type="match status" value="1"/>
</dbReference>
<evidence type="ECO:0000256" key="1">
    <source>
        <dbReference type="ARBA" id="ARBA00005820"/>
    </source>
</evidence>
<dbReference type="PANTHER" id="PTHR35807">
    <property type="entry name" value="TRANSCRIPTIONAL REGULATOR REDD-RELATED"/>
    <property type="match status" value="1"/>
</dbReference>
<dbReference type="RefSeq" id="WP_307236781.1">
    <property type="nucleotide sequence ID" value="NZ_JAUSUZ010000001.1"/>
</dbReference>
<comment type="caution">
    <text evidence="7">The sequence shown here is derived from an EMBL/GenBank/DDBJ whole genome shotgun (WGS) entry which is preliminary data.</text>
</comment>
<sequence>MKFGVLGPLELIDPYGHPVQIRSKRARTLLGILLLNPGFVVPLESIVDGIWAAPPPSAVQNVRTYVHQLRTQLESLQQWNRLESAPGGYRLHARSEELDLLRFDELTGSGRRAIRRGDDRGGADLLDRALRLWRGSPLAGLELGPSFQIRTNALEEQRRSAQHAWIGARMRLGEHTDLLPKLRTLLDERPLDESLWQSLIVALHGAGRRAEALSTFAAARRMLVAELGVEPGPLLQQTHAAILQGNSLPEAPGSAGQLSVTVSVPRQLPPTSPNFSGRGQELRRIADLVTRSRGWRADRVGVAVLTGMPGIGKTRTAVAAAVTLREAFPDGQIFLDARGSTPGRRDSGALLSDALVSFGVDPAAVPDGLDQRQNLYRSVLAHRRALILIDDAADDDQVRPLLPGLGAGMVLVTSRRSLAGIQADDRLTLEPLDADAATDMLTHIVGPDRVRQNPEAVARILDMCDHLPLAISIIGARLAAHPEQDLGVLARRLSHAALEELQTADLSARAVVESAYRNLGEQERRCFLALGRIDPRRVTAAEVQPHLPLPVHRIRRLLERLADESILHGRPHSADPTYRMSRLFHDLARDLARRSVPASTHRSSTAGSA</sequence>